<dbReference type="GO" id="GO:0005634">
    <property type="term" value="C:nucleus"/>
    <property type="evidence" value="ECO:0007669"/>
    <property type="project" value="UniProtKB-SubCell"/>
</dbReference>
<dbReference type="Gene3D" id="2.130.10.10">
    <property type="entry name" value="YVTN repeat-like/Quinoprotein amine dehydrogenase"/>
    <property type="match status" value="1"/>
</dbReference>
<evidence type="ECO:0000256" key="5">
    <source>
        <dbReference type="ARBA" id="ARBA00023242"/>
    </source>
</evidence>
<evidence type="ECO:0000256" key="4">
    <source>
        <dbReference type="ARBA" id="ARBA00022737"/>
    </source>
</evidence>
<reference evidence="6 7" key="1">
    <citation type="submission" date="2016-02" db="EMBL/GenBank/DDBJ databases">
        <title>Discovery of a natural microsporidian pathogen with a broad tissue tropism in Caenorhabditis elegans.</title>
        <authorList>
            <person name="Luallen R.J."/>
            <person name="Reinke A.W."/>
            <person name="Tong L."/>
            <person name="Botts M.R."/>
            <person name="Felix M.-A."/>
            <person name="Troemel E.R."/>
        </authorList>
    </citation>
    <scope>NUCLEOTIDE SEQUENCE [LARGE SCALE GENOMIC DNA]</scope>
    <source>
        <strain evidence="6 7">JUm2807</strain>
    </source>
</reference>
<organism evidence="6 7">
    <name type="scientific">Nematocida displodere</name>
    <dbReference type="NCBI Taxonomy" id="1805483"/>
    <lineage>
        <taxon>Eukaryota</taxon>
        <taxon>Fungi</taxon>
        <taxon>Fungi incertae sedis</taxon>
        <taxon>Microsporidia</taxon>
        <taxon>Nematocida</taxon>
    </lineage>
</organism>
<evidence type="ECO:0000256" key="1">
    <source>
        <dbReference type="ARBA" id="ARBA00004123"/>
    </source>
</evidence>
<accession>A0A177EE90</accession>
<proteinExistence type="predicted"/>
<evidence type="ECO:0000313" key="7">
    <source>
        <dbReference type="Proteomes" id="UP000185944"/>
    </source>
</evidence>
<dbReference type="OrthoDB" id="339900at2759"/>
<dbReference type="InterPro" id="IPR036322">
    <property type="entry name" value="WD40_repeat_dom_sf"/>
</dbReference>
<name>A0A177EE90_9MICR</name>
<dbReference type="STRING" id="1805483.A0A177EE90"/>
<dbReference type="PANTHER" id="PTHR16288">
    <property type="entry name" value="WD40 REPEAT PROTEIN 4"/>
    <property type="match status" value="1"/>
</dbReference>
<protein>
    <submittedName>
        <fullName evidence="6">Uncharacterized protein</fullName>
    </submittedName>
</protein>
<sequence length="320" mass="35217">MLSSVTRTLNQAAVSTGNTLFLADTEKVSQISTATPIAVLHKGYIATEDKKIQKYTEAGLVAVGTAVKRPTKLKLCREAGDEALYIADRAGSVYRIVPAKDTEPALLFGSISMITDMHILEKHVITVDKDSKIRITDKVHPHRIDRFVLAHSKPLLSTTVIDAQYIVSGGYDSYLSVYDTATNKTFIYDFAQKSMAPFSLETIPGLQTPSKVVNINTGGKCWVKKILADRTRLFVITETTPLIIAITRTKEGMFLVPTDLPKDLDGLSVADGEELEEGSGFLFITPKGKLYQFDKILEEISVIDTYLATDDTDIVSKYIS</sequence>
<dbReference type="SUPFAM" id="SSF50978">
    <property type="entry name" value="WD40 repeat-like"/>
    <property type="match status" value="1"/>
</dbReference>
<dbReference type="AlphaFoldDB" id="A0A177EE90"/>
<evidence type="ECO:0000256" key="2">
    <source>
        <dbReference type="ARBA" id="ARBA00022574"/>
    </source>
</evidence>
<keyword evidence="2" id="KW-0853">WD repeat</keyword>
<dbReference type="EMBL" id="LTDL01000040">
    <property type="protein sequence ID" value="OAG29462.1"/>
    <property type="molecule type" value="Genomic_DNA"/>
</dbReference>
<dbReference type="InterPro" id="IPR015943">
    <property type="entry name" value="WD40/YVTN_repeat-like_dom_sf"/>
</dbReference>
<comment type="caution">
    <text evidence="6">The sequence shown here is derived from an EMBL/GenBank/DDBJ whole genome shotgun (WGS) entry which is preliminary data.</text>
</comment>
<dbReference type="Proteomes" id="UP000185944">
    <property type="component" value="Unassembled WGS sequence"/>
</dbReference>
<keyword evidence="3" id="KW-0819">tRNA processing</keyword>
<dbReference type="RefSeq" id="XP_067544110.1">
    <property type="nucleotide sequence ID" value="XM_067688013.1"/>
</dbReference>
<dbReference type="GO" id="GO:0005829">
    <property type="term" value="C:cytosol"/>
    <property type="evidence" value="ECO:0007669"/>
    <property type="project" value="TreeGrafter"/>
</dbReference>
<evidence type="ECO:0000256" key="3">
    <source>
        <dbReference type="ARBA" id="ARBA00022694"/>
    </source>
</evidence>
<comment type="subcellular location">
    <subcellularLocation>
        <location evidence="1">Nucleus</location>
    </subcellularLocation>
</comment>
<keyword evidence="4" id="KW-0677">Repeat</keyword>
<keyword evidence="7" id="KW-1185">Reference proteome</keyword>
<evidence type="ECO:0000313" key="6">
    <source>
        <dbReference type="EMBL" id="OAG29462.1"/>
    </source>
</evidence>
<dbReference type="GO" id="GO:0006400">
    <property type="term" value="P:tRNA modification"/>
    <property type="evidence" value="ECO:0007669"/>
    <property type="project" value="TreeGrafter"/>
</dbReference>
<dbReference type="GO" id="GO:0036265">
    <property type="term" value="P:RNA (guanine-N7)-methylation"/>
    <property type="evidence" value="ECO:0007669"/>
    <property type="project" value="InterPro"/>
</dbReference>
<dbReference type="VEuPathDB" id="MicrosporidiaDB:NEDG_00595"/>
<dbReference type="GeneID" id="93646945"/>
<dbReference type="PANTHER" id="PTHR16288:SF0">
    <property type="entry name" value="TRNA (GUANINE-N(7)-)-METHYLTRANSFERASE NON-CATALYTIC SUBUNIT WDR4"/>
    <property type="match status" value="1"/>
</dbReference>
<keyword evidence="5" id="KW-0539">Nucleus</keyword>
<dbReference type="InterPro" id="IPR028884">
    <property type="entry name" value="Trm82"/>
</dbReference>
<dbReference type="GO" id="GO:0043527">
    <property type="term" value="C:tRNA methyltransferase complex"/>
    <property type="evidence" value="ECO:0007669"/>
    <property type="project" value="TreeGrafter"/>
</dbReference>
<gene>
    <name evidence="6" type="ORF">NEDG_00595</name>
</gene>